<dbReference type="GO" id="GO:0046872">
    <property type="term" value="F:metal ion binding"/>
    <property type="evidence" value="ECO:0007669"/>
    <property type="project" value="UniProtKB-KW"/>
</dbReference>
<dbReference type="EMBL" id="PDUD01000073">
    <property type="protein sequence ID" value="PHN00832.1"/>
    <property type="molecule type" value="Genomic_DNA"/>
</dbReference>
<dbReference type="Pfam" id="PF05147">
    <property type="entry name" value="LANC_like"/>
    <property type="match status" value="1"/>
</dbReference>
<feature type="binding site" evidence="1">
    <location>
        <position position="292"/>
    </location>
    <ligand>
        <name>Zn(2+)</name>
        <dbReference type="ChEBI" id="CHEBI:29105"/>
    </ligand>
</feature>
<evidence type="ECO:0000313" key="2">
    <source>
        <dbReference type="EMBL" id="PHN00832.1"/>
    </source>
</evidence>
<gene>
    <name evidence="2" type="ORF">CRP01_40310</name>
</gene>
<dbReference type="SUPFAM" id="SSF158745">
    <property type="entry name" value="LanC-like"/>
    <property type="match status" value="1"/>
</dbReference>
<feature type="binding site" evidence="1">
    <location>
        <position position="341"/>
    </location>
    <ligand>
        <name>Zn(2+)</name>
        <dbReference type="ChEBI" id="CHEBI:29105"/>
    </ligand>
</feature>
<dbReference type="InterPro" id="IPR007822">
    <property type="entry name" value="LANC-like"/>
</dbReference>
<dbReference type="GO" id="GO:0005975">
    <property type="term" value="P:carbohydrate metabolic process"/>
    <property type="evidence" value="ECO:0007669"/>
    <property type="project" value="InterPro"/>
</dbReference>
<name>A0A2D0MX24_FLAN2</name>
<feature type="binding site" evidence="1">
    <location>
        <position position="340"/>
    </location>
    <ligand>
        <name>Zn(2+)</name>
        <dbReference type="ChEBI" id="CHEBI:29105"/>
    </ligand>
</feature>
<accession>A0A2D0MX24</accession>
<dbReference type="AlphaFoldDB" id="A0A2D0MX24"/>
<evidence type="ECO:0000313" key="3">
    <source>
        <dbReference type="Proteomes" id="UP000223913"/>
    </source>
</evidence>
<dbReference type="OrthoDB" id="9148343at2"/>
<dbReference type="PANTHER" id="PTHR12736:SF7">
    <property type="entry name" value="LANC-LIKE PROTEIN 3"/>
    <property type="match status" value="1"/>
</dbReference>
<dbReference type="NCBIfam" id="TIGR03897">
    <property type="entry name" value="lanti_2_LanM"/>
    <property type="match status" value="1"/>
</dbReference>
<dbReference type="GO" id="GO:0031179">
    <property type="term" value="P:peptide modification"/>
    <property type="evidence" value="ECO:0007669"/>
    <property type="project" value="InterPro"/>
</dbReference>
<dbReference type="SMART" id="SM01260">
    <property type="entry name" value="LANC_like"/>
    <property type="match status" value="1"/>
</dbReference>
<dbReference type="PANTHER" id="PTHR12736">
    <property type="entry name" value="LANC-LIKE PROTEIN"/>
    <property type="match status" value="1"/>
</dbReference>
<sequence length="424" mass="47902">MPFIPILFLTFKSKTVQEAYLNTAIRLGNRICRDAIRHQDKCNWIAATTETNYKSRSEPYYRALKGDWYSGTSGIAYFLAQLYCVSREPLHRKIAEEAMRQALDDVENIRHGKLGFYTGYTGIAYAAIRLGEQLESEEFIDRGLDLLNRMHRMDESDYNLDMIDGCAGAIPALIKLARNYPSDPLEQLLDRMGSYLLNRAVDEPHGCSWKTLEKGTKANLTGFAHGTSGIALALLELGHFQKNEAYIEAALAGFAYEESHFSEAEQNWPDFRDMSMYLPGEEEKTYYGNAWCHGAPGIGLARLRAYELTGKEILKTYAQRAVNTTIDHFDLTSLGNYSLCHGLFGNAETLLYASETLQDKTYRELVESAGYEMIEQVERKGTPPANGTQTEYFTPDMMLGLAGIGYFYLRLYDAGQFESVLMLT</sequence>
<evidence type="ECO:0008006" key="4">
    <source>
        <dbReference type="Google" id="ProtNLM"/>
    </source>
</evidence>
<proteinExistence type="predicted"/>
<dbReference type="Gene3D" id="1.50.10.10">
    <property type="match status" value="1"/>
</dbReference>
<protein>
    <recommendedName>
        <fullName evidence="4">Lanthionine synthetase C-like protein</fullName>
    </recommendedName>
</protein>
<dbReference type="InterPro" id="IPR012341">
    <property type="entry name" value="6hp_glycosidase-like_sf"/>
</dbReference>
<keyword evidence="3" id="KW-1185">Reference proteome</keyword>
<organism evidence="2 3">
    <name type="scientific">Flavilitoribacter nigricans (strain ATCC 23147 / DSM 23189 / NBRC 102662 / NCIMB 1420 / SS-2)</name>
    <name type="common">Lewinella nigricans</name>
    <dbReference type="NCBI Taxonomy" id="1122177"/>
    <lineage>
        <taxon>Bacteria</taxon>
        <taxon>Pseudomonadati</taxon>
        <taxon>Bacteroidota</taxon>
        <taxon>Saprospiria</taxon>
        <taxon>Saprospirales</taxon>
        <taxon>Lewinellaceae</taxon>
        <taxon>Flavilitoribacter</taxon>
    </lineage>
</organism>
<evidence type="ECO:0000256" key="1">
    <source>
        <dbReference type="PIRSR" id="PIRSR607822-1"/>
    </source>
</evidence>
<comment type="caution">
    <text evidence="2">The sequence shown here is derived from an EMBL/GenBank/DDBJ whole genome shotgun (WGS) entry which is preliminary data.</text>
</comment>
<reference evidence="2 3" key="1">
    <citation type="submission" date="2017-10" db="EMBL/GenBank/DDBJ databases">
        <title>The draft genome sequence of Lewinella nigricans NBRC 102662.</title>
        <authorList>
            <person name="Wang K."/>
        </authorList>
    </citation>
    <scope>NUCLEOTIDE SEQUENCE [LARGE SCALE GENOMIC DNA]</scope>
    <source>
        <strain evidence="2 3">NBRC 102662</strain>
    </source>
</reference>
<keyword evidence="1" id="KW-0479">Metal-binding</keyword>
<dbReference type="PRINTS" id="PR01950">
    <property type="entry name" value="LANCSUPER"/>
</dbReference>
<dbReference type="InterPro" id="IPR017146">
    <property type="entry name" value="Lanti_2_LanM"/>
</dbReference>
<keyword evidence="1" id="KW-0862">Zinc</keyword>
<dbReference type="GO" id="GO:0005886">
    <property type="term" value="C:plasma membrane"/>
    <property type="evidence" value="ECO:0007669"/>
    <property type="project" value="TreeGrafter"/>
</dbReference>
<dbReference type="Proteomes" id="UP000223913">
    <property type="component" value="Unassembled WGS sequence"/>
</dbReference>